<dbReference type="FunFam" id="3.90.190.10:FF:000004">
    <property type="entry name" value="Protein phosphatase Slingshot homolog 2"/>
    <property type="match status" value="1"/>
</dbReference>
<evidence type="ECO:0000259" key="10">
    <source>
        <dbReference type="PROSITE" id="PS50054"/>
    </source>
</evidence>
<keyword evidence="6" id="KW-0904">Protein phosphatase</keyword>
<keyword evidence="7" id="KW-0206">Cytoskeleton</keyword>
<feature type="compositionally biased region" description="Polar residues" evidence="9">
    <location>
        <begin position="730"/>
        <end position="739"/>
    </location>
</feature>
<dbReference type="Proteomes" id="UP000504635">
    <property type="component" value="Unplaced"/>
</dbReference>
<evidence type="ECO:0000256" key="9">
    <source>
        <dbReference type="SAM" id="MobiDB-lite"/>
    </source>
</evidence>
<comment type="similarity">
    <text evidence="2">Belongs to the protein-tyrosine phosphatase family.</text>
</comment>
<feature type="domain" description="Tyrosine-protein phosphatase" evidence="10">
    <location>
        <begin position="336"/>
        <end position="477"/>
    </location>
</feature>
<dbReference type="AlphaFoldDB" id="A0A6J2X7M6"/>
<evidence type="ECO:0000256" key="8">
    <source>
        <dbReference type="ARBA" id="ARBA00048336"/>
    </source>
</evidence>
<feature type="region of interest" description="Disordered" evidence="9">
    <location>
        <begin position="751"/>
        <end position="778"/>
    </location>
</feature>
<dbReference type="InterPro" id="IPR000387">
    <property type="entry name" value="Tyr_Pase_dom"/>
</dbReference>
<reference evidence="14" key="1">
    <citation type="submission" date="2025-08" db="UniProtKB">
        <authorList>
            <consortium name="RefSeq"/>
        </authorList>
    </citation>
    <scope>IDENTIFICATION</scope>
    <source>
        <tissue evidence="14">Gonads</tissue>
    </source>
</reference>
<evidence type="ECO:0000256" key="2">
    <source>
        <dbReference type="ARBA" id="ARBA00009580"/>
    </source>
</evidence>
<dbReference type="PROSITE" id="PS50054">
    <property type="entry name" value="TYR_PHOSPHATASE_DUAL"/>
    <property type="match status" value="1"/>
</dbReference>
<evidence type="ECO:0000256" key="7">
    <source>
        <dbReference type="ARBA" id="ARBA00023212"/>
    </source>
</evidence>
<dbReference type="PANTHER" id="PTHR45864">
    <property type="entry name" value="SLINGSHOT PROTEIN PHOSPHATASE HOMOLOG"/>
    <property type="match status" value="1"/>
</dbReference>
<dbReference type="FunCoup" id="A0A6J2X7M6">
    <property type="interactions" value="582"/>
</dbReference>
<dbReference type="RefSeq" id="XP_030746869.1">
    <property type="nucleotide sequence ID" value="XM_030891009.1"/>
</dbReference>
<dbReference type="PANTHER" id="PTHR45864:SF2">
    <property type="entry name" value="PROTEIN PHOSPHATASE SLINGSHOT"/>
    <property type="match status" value="1"/>
</dbReference>
<evidence type="ECO:0000313" key="14">
    <source>
        <dbReference type="RefSeq" id="XP_030746869.1"/>
    </source>
</evidence>
<gene>
    <name evidence="14" type="primary">LOC115875528</name>
</gene>
<feature type="compositionally biased region" description="Low complexity" evidence="9">
    <location>
        <begin position="923"/>
        <end position="939"/>
    </location>
</feature>
<dbReference type="InterPro" id="IPR029021">
    <property type="entry name" value="Prot-tyrosine_phosphatase-like"/>
</dbReference>
<proteinExistence type="inferred from homology"/>
<dbReference type="CTD" id="42986"/>
<dbReference type="GeneID" id="115875528"/>
<dbReference type="PROSITE" id="PS51998">
    <property type="entry name" value="DEK_C"/>
    <property type="match status" value="1"/>
</dbReference>
<evidence type="ECO:0000256" key="1">
    <source>
        <dbReference type="ARBA" id="ARBA00004245"/>
    </source>
</evidence>
<dbReference type="SMART" id="SM00195">
    <property type="entry name" value="DSPc"/>
    <property type="match status" value="1"/>
</dbReference>
<dbReference type="KEGG" id="soy:115875528"/>
<name>A0A6J2X7M6_SITOR</name>
<comment type="catalytic activity">
    <reaction evidence="8">
        <text>O-phospho-L-threonyl-[protein] + H2O = L-threonyl-[protein] + phosphate</text>
        <dbReference type="Rhea" id="RHEA:47004"/>
        <dbReference type="Rhea" id="RHEA-COMP:11060"/>
        <dbReference type="Rhea" id="RHEA-COMP:11605"/>
        <dbReference type="ChEBI" id="CHEBI:15377"/>
        <dbReference type="ChEBI" id="CHEBI:30013"/>
        <dbReference type="ChEBI" id="CHEBI:43474"/>
        <dbReference type="ChEBI" id="CHEBI:61977"/>
        <dbReference type="EC" id="3.1.3.16"/>
    </reaction>
</comment>
<feature type="domain" description="Tyrosine specific protein phosphatases" evidence="11">
    <location>
        <begin position="394"/>
        <end position="455"/>
    </location>
</feature>
<dbReference type="SUPFAM" id="SSF52799">
    <property type="entry name" value="(Phosphotyrosine protein) phosphatases II"/>
    <property type="match status" value="1"/>
</dbReference>
<dbReference type="GO" id="GO:0030837">
    <property type="term" value="P:negative regulation of actin filament polymerization"/>
    <property type="evidence" value="ECO:0007669"/>
    <property type="project" value="InterPro"/>
</dbReference>
<dbReference type="SUPFAM" id="SSF109715">
    <property type="entry name" value="DEK C-terminal domain"/>
    <property type="match status" value="1"/>
</dbReference>
<feature type="compositionally biased region" description="Polar residues" evidence="9">
    <location>
        <begin position="753"/>
        <end position="772"/>
    </location>
</feature>
<dbReference type="InParanoid" id="A0A6J2X7M6"/>
<dbReference type="Pfam" id="PF08766">
    <property type="entry name" value="DEK_C"/>
    <property type="match status" value="1"/>
</dbReference>
<dbReference type="Gene3D" id="3.90.190.10">
    <property type="entry name" value="Protein tyrosine phosphatase superfamily"/>
    <property type="match status" value="1"/>
</dbReference>
<dbReference type="InterPro" id="IPR000340">
    <property type="entry name" value="Dual-sp_phosphatase_cat-dom"/>
</dbReference>
<dbReference type="GO" id="GO:0003779">
    <property type="term" value="F:actin binding"/>
    <property type="evidence" value="ECO:0007669"/>
    <property type="project" value="InterPro"/>
</dbReference>
<dbReference type="InterPro" id="IPR020422">
    <property type="entry name" value="TYR_PHOSPHATASE_DUAL_dom"/>
</dbReference>
<accession>A0A6J2X7M6</accession>
<evidence type="ECO:0000259" key="12">
    <source>
        <dbReference type="PROSITE" id="PS51998"/>
    </source>
</evidence>
<evidence type="ECO:0000259" key="11">
    <source>
        <dbReference type="PROSITE" id="PS50056"/>
    </source>
</evidence>
<protein>
    <recommendedName>
        <fullName evidence="3">protein-serine/threonine phosphatase</fullName>
        <ecNumber evidence="3">3.1.3.16</ecNumber>
    </recommendedName>
</protein>
<feature type="region of interest" description="Disordered" evidence="9">
    <location>
        <begin position="69"/>
        <end position="101"/>
    </location>
</feature>
<dbReference type="InterPro" id="IPR016130">
    <property type="entry name" value="Tyr_Pase_AS"/>
</dbReference>
<dbReference type="OrthoDB" id="5779068at2759"/>
<evidence type="ECO:0000313" key="13">
    <source>
        <dbReference type="Proteomes" id="UP000504635"/>
    </source>
</evidence>
<evidence type="ECO:0000256" key="5">
    <source>
        <dbReference type="ARBA" id="ARBA00022801"/>
    </source>
</evidence>
<keyword evidence="13" id="KW-1185">Reference proteome</keyword>
<comment type="subcellular location">
    <subcellularLocation>
        <location evidence="1">Cytoplasm</location>
        <location evidence="1">Cytoskeleton</location>
    </subcellularLocation>
</comment>
<dbReference type="Pfam" id="PF23040">
    <property type="entry name" value="PH_SSH1-like_1st"/>
    <property type="match status" value="1"/>
</dbReference>
<dbReference type="GO" id="GO:0005856">
    <property type="term" value="C:cytoskeleton"/>
    <property type="evidence" value="ECO:0007669"/>
    <property type="project" value="UniProtKB-SubCell"/>
</dbReference>
<evidence type="ECO:0000256" key="4">
    <source>
        <dbReference type="ARBA" id="ARBA00022490"/>
    </source>
</evidence>
<dbReference type="PROSITE" id="PS00383">
    <property type="entry name" value="TYR_PHOSPHATASE_1"/>
    <property type="match status" value="1"/>
</dbReference>
<dbReference type="InterPro" id="IPR043588">
    <property type="entry name" value="SSH-N"/>
</dbReference>
<dbReference type="Pfam" id="PF00782">
    <property type="entry name" value="DSPc"/>
    <property type="match status" value="1"/>
</dbReference>
<feature type="compositionally biased region" description="Polar residues" evidence="9">
    <location>
        <begin position="603"/>
        <end position="617"/>
    </location>
</feature>
<feature type="region of interest" description="Disordered" evidence="9">
    <location>
        <begin position="909"/>
        <end position="939"/>
    </location>
</feature>
<dbReference type="GO" id="GO:0004722">
    <property type="term" value="F:protein serine/threonine phosphatase activity"/>
    <property type="evidence" value="ECO:0007669"/>
    <property type="project" value="UniProtKB-EC"/>
</dbReference>
<organism evidence="13 14">
    <name type="scientific">Sitophilus oryzae</name>
    <name type="common">Rice weevil</name>
    <name type="synonym">Curculio oryzae</name>
    <dbReference type="NCBI Taxonomy" id="7048"/>
    <lineage>
        <taxon>Eukaryota</taxon>
        <taxon>Metazoa</taxon>
        <taxon>Ecdysozoa</taxon>
        <taxon>Arthropoda</taxon>
        <taxon>Hexapoda</taxon>
        <taxon>Insecta</taxon>
        <taxon>Pterygota</taxon>
        <taxon>Neoptera</taxon>
        <taxon>Endopterygota</taxon>
        <taxon>Coleoptera</taxon>
        <taxon>Polyphaga</taxon>
        <taxon>Cucujiformia</taxon>
        <taxon>Curculionidae</taxon>
        <taxon>Dryophthorinae</taxon>
        <taxon>Sitophilus</taxon>
    </lineage>
</organism>
<dbReference type="InterPro" id="IPR014876">
    <property type="entry name" value="DEK_C"/>
</dbReference>
<feature type="region of interest" description="Disordered" evidence="9">
    <location>
        <begin position="483"/>
        <end position="508"/>
    </location>
</feature>
<feature type="region of interest" description="Disordered" evidence="9">
    <location>
        <begin position="715"/>
        <end position="739"/>
    </location>
</feature>
<sequence>MILYWADVNLGAGKKFRPRLGQDSSCVNSGRLLFTIPNYFRVSSEFAVNVGSLSECYFAGKGTAVVLPDADPVSQPEGVENGETTVEDDSQNAPKGGSNAYQNSAPIQRHLQCMFNLLRTEETLKMAVKLESVHPSRTRYLVVASRQGSAGEECCLLGIDCNEQTTVGLVLRILANTSIRLDGDGGFSVSVCERHHIFKPVSVQAMWSSLQTLHKISGKAREGNYFQGGGTHSWVEYYENHVTSDRSCLNEWHAMDCLESRRPPSPDSIRARPTEREETEKVIRATLKEIMMSVDLDEVTSKVIRTRLEEQLDMDLAEYKSFIDQEMLVILGQMDAPTEIFEHVFLGSEWNASNFEELRKNGVGHILNVTREIDNFFPGSFKYCNVRVYDDEKTDLLKHLDDTFKYISKARNEGSKVLVHCKMGISRSATVVIAYAMKAYRWEFSKALQYVKERRNCIKPNTNFLTQLETYQGILDAMKNKEKLQRSKSETNLKSPTNSNKTDKVLSGKESIPITQALSKSYDLQSTLSGQDLRQMGARPKSWSPDNIATKEIRKNIRSSPGSVSLEDLTQARHVLMPCDNGESYSVSPNQIVHLPGRDVSDHSSCSLSDRTVTSETWDPGEVSEEVATASNVSDSTNSEVCDSKLSVVECENIPVWTSSAVVVTQSAVSFSNLSTVPESRSKSGSQSDLFSNQLDRVFDKEEKKQKRRSVIVTDVTPADDGTQIRECPSRQSSWSSYDSAVVMGEKNELSRHSSWGSGDTRNRPSRNSSWGSYDMRPRGSVYYNNEQGVKILHSASDLDHSSSGIFPYTKEDIPWHPGTVRRTKQRIEGGAARQCSVDSVTSSGLSPTNAPSLETLSCNFAEAVNNTIIDRLKTTDKDSSAISSRIDIPIVDTGKTLSTSISRLSVSAPEPSSMELVSQDGSLSRSVSNVSSPSKDSSSVKNYRHILESPNRITKKLDNSIDISNSLGKVQNLKKEFEAKSNIIAVDPLTSCVDPTTEGGLKVAKQKGNSVPSSPVSNHVVKDQTAPNEDLNFESIRSKFESNEEREVKLRQKYNNPKRNGTRYSCFEVTVNKNLRPQLISNLNKQEKNETEYKKPPIVKQLAATVIATATKKKQQYGNSHPLAKINIRPRHNNPVYNTM</sequence>
<dbReference type="InterPro" id="IPR043587">
    <property type="entry name" value="Phosphatase_SSH-like"/>
</dbReference>
<evidence type="ECO:0000256" key="6">
    <source>
        <dbReference type="ARBA" id="ARBA00022912"/>
    </source>
</evidence>
<feature type="domain" description="DEK-C" evidence="12">
    <location>
        <begin position="277"/>
        <end position="332"/>
    </location>
</feature>
<dbReference type="PROSITE" id="PS50056">
    <property type="entry name" value="TYR_PHOSPHATASE_2"/>
    <property type="match status" value="1"/>
</dbReference>
<dbReference type="Gene3D" id="1.10.10.60">
    <property type="entry name" value="Homeodomain-like"/>
    <property type="match status" value="1"/>
</dbReference>
<dbReference type="EC" id="3.1.3.16" evidence="3"/>
<evidence type="ECO:0000256" key="3">
    <source>
        <dbReference type="ARBA" id="ARBA00013081"/>
    </source>
</evidence>
<keyword evidence="4" id="KW-0963">Cytoplasm</keyword>
<feature type="region of interest" description="Disordered" evidence="9">
    <location>
        <begin position="600"/>
        <end position="622"/>
    </location>
</feature>
<keyword evidence="5" id="KW-0378">Hydrolase</keyword>